<feature type="chain" id="PRO_5025472902" evidence="1">
    <location>
        <begin position="20"/>
        <end position="202"/>
    </location>
</feature>
<proteinExistence type="predicted"/>
<dbReference type="AlphaFoldDB" id="A0A6C0GGH9"/>
<evidence type="ECO:0000256" key="1">
    <source>
        <dbReference type="SAM" id="SignalP"/>
    </source>
</evidence>
<sequence length="202" mass="22273">MKTYIGILVLIISAQLAMAQSTFTFGPKVGLNYNKMYSSGSQVDYDYIRTWSGGAFVRANLGKVYLQPEAYFNTKGSDIIIRKDPNAPAGSDINGKIRLSALDVPVLVGYKLAEGKGKKSNIRIFGGPVASFVLKERENDLRLLDDDSYTFNKTNIGVQVGAGIDLGNLTFDARYETGLNKVNSYFNQRTNLFQLSLGIKLF</sequence>
<dbReference type="RefSeq" id="WP_162443063.1">
    <property type="nucleotide sequence ID" value="NZ_CP048222.1"/>
</dbReference>
<evidence type="ECO:0000313" key="3">
    <source>
        <dbReference type="EMBL" id="QHT67019.1"/>
    </source>
</evidence>
<feature type="domain" description="Outer membrane protein beta-barrel" evidence="2">
    <location>
        <begin position="19"/>
        <end position="182"/>
    </location>
</feature>
<dbReference type="InterPro" id="IPR025665">
    <property type="entry name" value="Beta-barrel_OMP_2"/>
</dbReference>
<dbReference type="Pfam" id="PF13568">
    <property type="entry name" value="OMP_b-brl_2"/>
    <property type="match status" value="1"/>
</dbReference>
<protein>
    <submittedName>
        <fullName evidence="3">PorT family protein</fullName>
    </submittedName>
</protein>
<accession>A0A6C0GGH9</accession>
<dbReference type="Proteomes" id="UP000480178">
    <property type="component" value="Chromosome"/>
</dbReference>
<dbReference type="EMBL" id="CP048222">
    <property type="protein sequence ID" value="QHT67019.1"/>
    <property type="molecule type" value="Genomic_DNA"/>
</dbReference>
<gene>
    <name evidence="3" type="ORF">GXP67_10360</name>
</gene>
<reference evidence="3 4" key="1">
    <citation type="submission" date="2020-01" db="EMBL/GenBank/DDBJ databases">
        <authorList>
            <person name="Kim M.K."/>
        </authorList>
    </citation>
    <scope>NUCLEOTIDE SEQUENCE [LARGE SCALE GENOMIC DNA]</scope>
    <source>
        <strain evidence="3 4">172606-1</strain>
    </source>
</reference>
<feature type="signal peptide" evidence="1">
    <location>
        <begin position="1"/>
        <end position="19"/>
    </location>
</feature>
<keyword evidence="1" id="KW-0732">Signal</keyword>
<organism evidence="3 4">
    <name type="scientific">Rhodocytophaga rosea</name>
    <dbReference type="NCBI Taxonomy" id="2704465"/>
    <lineage>
        <taxon>Bacteria</taxon>
        <taxon>Pseudomonadati</taxon>
        <taxon>Bacteroidota</taxon>
        <taxon>Cytophagia</taxon>
        <taxon>Cytophagales</taxon>
        <taxon>Rhodocytophagaceae</taxon>
        <taxon>Rhodocytophaga</taxon>
    </lineage>
</organism>
<dbReference type="KEGG" id="rhoz:GXP67_10360"/>
<evidence type="ECO:0000259" key="2">
    <source>
        <dbReference type="Pfam" id="PF13568"/>
    </source>
</evidence>
<keyword evidence="4" id="KW-1185">Reference proteome</keyword>
<evidence type="ECO:0000313" key="4">
    <source>
        <dbReference type="Proteomes" id="UP000480178"/>
    </source>
</evidence>
<name>A0A6C0GGH9_9BACT</name>